<name>A0A2T3ZEU8_TRIA4</name>
<sequence length="226" mass="24430">MILPTHLTYHAWHSNRSVVSKEGVTQTSSLHSPPARSIAASAMNDVDQADLPAGEGPELQVAVGTADKVHGKRHQSKGKARYLMPACSLLLPDFLKLYALLTCPALARCSGFLSPISFHTSLFFISALVGFLKSSLITITAFHQIIKSPTLSSRLVALSPLFVLCLPRLSLRICIAQVGPLRLSSPFSPNILCVFFFFPSLSRISRPSSRASTTLGDLVARFEGTP</sequence>
<evidence type="ECO:0000313" key="1">
    <source>
        <dbReference type="EMBL" id="PTB43326.1"/>
    </source>
</evidence>
<reference evidence="1 2" key="1">
    <citation type="submission" date="2016-07" db="EMBL/GenBank/DDBJ databases">
        <title>Multiple horizontal gene transfer events from other fungi enriched the ability of initially mycotrophic Trichoderma (Ascomycota) to feed on dead plant biomass.</title>
        <authorList>
            <consortium name="DOE Joint Genome Institute"/>
            <person name="Aerts A."/>
            <person name="Atanasova L."/>
            <person name="Chenthamara K."/>
            <person name="Zhang J."/>
            <person name="Grujic M."/>
            <person name="Henrissat B."/>
            <person name="Kuo A."/>
            <person name="Salamov A."/>
            <person name="Lipzen A."/>
            <person name="Labutti K."/>
            <person name="Barry K."/>
            <person name="Miao Y."/>
            <person name="Rahimi M.J."/>
            <person name="Shen Q."/>
            <person name="Grigoriev I.V."/>
            <person name="Kubicek C.P."/>
            <person name="Druzhinina I.S."/>
        </authorList>
    </citation>
    <scope>NUCLEOTIDE SEQUENCE [LARGE SCALE GENOMIC DNA]</scope>
    <source>
        <strain evidence="1 2">CBS 433.97</strain>
    </source>
</reference>
<protein>
    <submittedName>
        <fullName evidence="1">Uncharacterized protein</fullName>
    </submittedName>
</protein>
<dbReference type="EMBL" id="KZ679259">
    <property type="protein sequence ID" value="PTB43326.1"/>
    <property type="molecule type" value="Genomic_DNA"/>
</dbReference>
<dbReference type="AlphaFoldDB" id="A0A2T3ZEU8"/>
<accession>A0A2T3ZEU8</accession>
<evidence type="ECO:0000313" key="2">
    <source>
        <dbReference type="Proteomes" id="UP000240493"/>
    </source>
</evidence>
<proteinExistence type="predicted"/>
<keyword evidence="2" id="KW-1185">Reference proteome</keyword>
<gene>
    <name evidence="1" type="ORF">M441DRAFT_455253</name>
</gene>
<organism evidence="1 2">
    <name type="scientific">Trichoderma asperellum (strain ATCC 204424 / CBS 433.97 / NBRC 101777)</name>
    <dbReference type="NCBI Taxonomy" id="1042311"/>
    <lineage>
        <taxon>Eukaryota</taxon>
        <taxon>Fungi</taxon>
        <taxon>Dikarya</taxon>
        <taxon>Ascomycota</taxon>
        <taxon>Pezizomycotina</taxon>
        <taxon>Sordariomycetes</taxon>
        <taxon>Hypocreomycetidae</taxon>
        <taxon>Hypocreales</taxon>
        <taxon>Hypocreaceae</taxon>
        <taxon>Trichoderma</taxon>
    </lineage>
</organism>
<dbReference type="Proteomes" id="UP000240493">
    <property type="component" value="Unassembled WGS sequence"/>
</dbReference>